<feature type="compositionally biased region" description="Basic residues" evidence="4">
    <location>
        <begin position="318"/>
        <end position="329"/>
    </location>
</feature>
<feature type="region of interest" description="Disordered" evidence="4">
    <location>
        <begin position="1048"/>
        <end position="1068"/>
    </location>
</feature>
<feature type="region of interest" description="Disordered" evidence="4">
    <location>
        <begin position="226"/>
        <end position="266"/>
    </location>
</feature>
<dbReference type="PANTHER" id="PTHR10067">
    <property type="entry name" value="PHOSPHATIDYLSERINE DECARBOXYLASE"/>
    <property type="match status" value="1"/>
</dbReference>
<sequence>MSLDQKVSRTHGRRRNIMAPIRLVKHLNPVSSNRSKSKPCSDEVPIAVVRVQVISGCDLLGKDKKGTSSDPFVVMTLVPNRQTTPVVKKTLDPVFPSNESTFDFPIYGSVIDRLGALEAVVWDKDILRKEYLGETALQVQHWFPDGKAVAWDPELPPITSALASSRSRTQATGSIQFRIGFLSSTSPNTLSSESLSSQNFQEVYTLLLKHASERNLHSVPAFEGIGTVTGEEDEEDDGLSVSSDSSDDEDDSDMTPGSAIAISPALSPSGISTPIAGLTLSPDGKLLPGRKPGYFDPQGQGPGSVAATPGGRSFVSRASRRKREKKSSAKKNWSYSTQSDILGVAMVEIKSAEDLPRLKNFLKTGFDMDPFVVTSFGKKVFRTRVIRHSLNPVWDEKLLFHVKKFESSFVIQFNILDWDKISGNDFVGVATLPLSELLADSPEPDANTGLHEGDGKHAMREFKLQLSTPQDPSWETKHKPSITVRAKYEPYDALRQKFWREYLKSYDDDNSGKISFTELQAMLDSLGSTLTDETLESYFTSYLLDPEKDELTIEQVIKSLEQEVKKTKTEKKHVGLEESPSFSDETPNTADVPSLDLIDKKGQPNHAISLSVTGPEAGQPSAEIPKVNLTSAAQNGDQVTSETNQIPLTDEAGIPYDDDRENEEEEELGPDSDLERVINIKECPLCHRQRLSKRAEVDIVTHLAVCASADWARVNRILVGNYVTSSQAQRKWMTKVFTKVSSGAYQIGANSANILVQDRQTGQLLEEKMAVYVRLGIRVLYKGAKSRMEGGRARRLLKNMSFKQGIKYDSPESVADIAPFIAFHRLNMDEILDPLDSFKTFNEPEVRPVSDPTDPNTLVSCADCRLMAFDTVSDAKKIWIKGREFTIERLLGDRYGKEAHRYDGGAVAVFRLAPQDYHRFHVPVDGVVGEIEKIEGAYYTVNPQAIRTQLDVYGENVRTIVPIDSPTFGRMFAICVGAMMVGTIVHTVESGDTVVRGQEFGYFAFGGSTIVLVLEDGAVQWDEDLRINCQASLETLVQMGTRIGRKKSPSIGITRSSTPAIPTSPRLN</sequence>
<keyword evidence="1" id="KW-0210">Decarboxylase</keyword>
<feature type="domain" description="C2" evidence="5">
    <location>
        <begin position="325"/>
        <end position="447"/>
    </location>
</feature>
<dbReference type="GO" id="GO:0005509">
    <property type="term" value="F:calcium ion binding"/>
    <property type="evidence" value="ECO:0007669"/>
    <property type="project" value="InterPro"/>
</dbReference>
<evidence type="ECO:0000313" key="7">
    <source>
        <dbReference type="EMBL" id="CED83095.1"/>
    </source>
</evidence>
<accession>A0A0F7SRG2</accession>
<dbReference type="SUPFAM" id="SSF49562">
    <property type="entry name" value="C2 domain (Calcium/lipid-binding domain, CaLB)"/>
    <property type="match status" value="2"/>
</dbReference>
<feature type="domain" description="C2" evidence="5">
    <location>
        <begin position="29"/>
        <end position="152"/>
    </location>
</feature>
<dbReference type="PROSITE" id="PS00018">
    <property type="entry name" value="EF_HAND_1"/>
    <property type="match status" value="1"/>
</dbReference>
<feature type="compositionally biased region" description="Basic and acidic residues" evidence="4">
    <location>
        <begin position="567"/>
        <end position="576"/>
    </location>
</feature>
<dbReference type="InterPro" id="IPR003817">
    <property type="entry name" value="PS_Dcarbxylase"/>
</dbReference>
<protein>
    <submittedName>
        <fullName evidence="7">Phosphatidylserine decarboxylase</fullName>
    </submittedName>
</protein>
<dbReference type="InterPro" id="IPR018247">
    <property type="entry name" value="EF_Hand_1_Ca_BS"/>
</dbReference>
<dbReference type="PROSITE" id="PS50222">
    <property type="entry name" value="EF_HAND_2"/>
    <property type="match status" value="1"/>
</dbReference>
<evidence type="ECO:0000259" key="6">
    <source>
        <dbReference type="PROSITE" id="PS50222"/>
    </source>
</evidence>
<dbReference type="InterPro" id="IPR011992">
    <property type="entry name" value="EF-hand-dom_pair"/>
</dbReference>
<dbReference type="InterPro" id="IPR000008">
    <property type="entry name" value="C2_dom"/>
</dbReference>
<feature type="compositionally biased region" description="Acidic residues" evidence="4">
    <location>
        <begin position="656"/>
        <end position="672"/>
    </location>
</feature>
<name>A0A0F7SRG2_PHARH</name>
<evidence type="ECO:0000256" key="1">
    <source>
        <dbReference type="ARBA" id="ARBA00022793"/>
    </source>
</evidence>
<evidence type="ECO:0000256" key="3">
    <source>
        <dbReference type="ARBA" id="ARBA00023239"/>
    </source>
</evidence>
<feature type="compositionally biased region" description="Polar residues" evidence="4">
    <location>
        <begin position="633"/>
        <end position="647"/>
    </location>
</feature>
<dbReference type="Pfam" id="PF02666">
    <property type="entry name" value="PS_Dcarbxylase"/>
    <property type="match status" value="1"/>
</dbReference>
<evidence type="ECO:0000256" key="4">
    <source>
        <dbReference type="SAM" id="MobiDB-lite"/>
    </source>
</evidence>
<proteinExistence type="predicted"/>
<dbReference type="PANTHER" id="PTHR10067:SF17">
    <property type="entry name" value="PHOSPHATIDYLSERINE DECARBOXYLASE PROENZYME 2"/>
    <property type="match status" value="1"/>
</dbReference>
<dbReference type="GO" id="GO:0004609">
    <property type="term" value="F:phosphatidylserine decarboxylase activity"/>
    <property type="evidence" value="ECO:0007669"/>
    <property type="project" value="InterPro"/>
</dbReference>
<dbReference type="SMART" id="SM00239">
    <property type="entry name" value="C2"/>
    <property type="match status" value="2"/>
</dbReference>
<dbReference type="Gene3D" id="2.60.40.150">
    <property type="entry name" value="C2 domain"/>
    <property type="match status" value="2"/>
</dbReference>
<evidence type="ECO:0000256" key="2">
    <source>
        <dbReference type="ARBA" id="ARBA00022837"/>
    </source>
</evidence>
<dbReference type="Gene3D" id="1.10.238.10">
    <property type="entry name" value="EF-hand"/>
    <property type="match status" value="1"/>
</dbReference>
<keyword evidence="3" id="KW-0456">Lyase</keyword>
<dbReference type="EMBL" id="LN483142">
    <property type="protein sequence ID" value="CED83095.1"/>
    <property type="molecule type" value="Genomic_DNA"/>
</dbReference>
<dbReference type="InterPro" id="IPR002048">
    <property type="entry name" value="EF_hand_dom"/>
</dbReference>
<evidence type="ECO:0000259" key="5">
    <source>
        <dbReference type="PROSITE" id="PS50004"/>
    </source>
</evidence>
<keyword evidence="2" id="KW-0106">Calcium</keyword>
<dbReference type="GO" id="GO:0008654">
    <property type="term" value="P:phospholipid biosynthetic process"/>
    <property type="evidence" value="ECO:0007669"/>
    <property type="project" value="InterPro"/>
</dbReference>
<feature type="region of interest" description="Disordered" evidence="4">
    <location>
        <begin position="567"/>
        <end position="601"/>
    </location>
</feature>
<dbReference type="CDD" id="cd04039">
    <property type="entry name" value="C2_PSD"/>
    <property type="match status" value="1"/>
</dbReference>
<dbReference type="AlphaFoldDB" id="A0A0F7SRG2"/>
<feature type="compositionally biased region" description="Low complexity" evidence="4">
    <location>
        <begin position="256"/>
        <end position="266"/>
    </location>
</feature>
<feature type="compositionally biased region" description="Polar residues" evidence="4">
    <location>
        <begin position="580"/>
        <end position="591"/>
    </location>
</feature>
<feature type="region of interest" description="Disordered" evidence="4">
    <location>
        <begin position="633"/>
        <end position="672"/>
    </location>
</feature>
<reference evidence="7" key="1">
    <citation type="submission" date="2014-08" db="EMBL/GenBank/DDBJ databases">
        <authorList>
            <person name="Sharma Rahul"/>
            <person name="Thines Marco"/>
        </authorList>
    </citation>
    <scope>NUCLEOTIDE SEQUENCE</scope>
</reference>
<dbReference type="PROSITE" id="PS50004">
    <property type="entry name" value="C2"/>
    <property type="match status" value="2"/>
</dbReference>
<organism evidence="7">
    <name type="scientific">Phaffia rhodozyma</name>
    <name type="common">Yeast</name>
    <name type="synonym">Xanthophyllomyces dendrorhous</name>
    <dbReference type="NCBI Taxonomy" id="264483"/>
    <lineage>
        <taxon>Eukaryota</taxon>
        <taxon>Fungi</taxon>
        <taxon>Dikarya</taxon>
        <taxon>Basidiomycota</taxon>
        <taxon>Agaricomycotina</taxon>
        <taxon>Tremellomycetes</taxon>
        <taxon>Cystofilobasidiales</taxon>
        <taxon>Mrakiaceae</taxon>
        <taxon>Phaffia</taxon>
    </lineage>
</organism>
<dbReference type="Pfam" id="PF00168">
    <property type="entry name" value="C2"/>
    <property type="match status" value="2"/>
</dbReference>
<feature type="region of interest" description="Disordered" evidence="4">
    <location>
        <begin position="287"/>
        <end position="330"/>
    </location>
</feature>
<feature type="domain" description="EF-hand" evidence="6">
    <location>
        <begin position="494"/>
        <end position="529"/>
    </location>
</feature>
<dbReference type="SUPFAM" id="SSF47473">
    <property type="entry name" value="EF-hand"/>
    <property type="match status" value="1"/>
</dbReference>
<dbReference type="InterPro" id="IPR035892">
    <property type="entry name" value="C2_domain_sf"/>
</dbReference>
<feature type="compositionally biased region" description="Polar residues" evidence="4">
    <location>
        <begin position="1051"/>
        <end position="1068"/>
    </location>
</feature>
<dbReference type="CDD" id="cd00030">
    <property type="entry name" value="C2"/>
    <property type="match status" value="1"/>
</dbReference>